<evidence type="ECO:0000256" key="1">
    <source>
        <dbReference type="SAM" id="MobiDB-lite"/>
    </source>
</evidence>
<evidence type="ECO:0000313" key="2">
    <source>
        <dbReference type="EMBL" id="QHT06681.1"/>
    </source>
</evidence>
<dbReference type="PANTHER" id="PTHR35609:SF1">
    <property type="entry name" value="MACRO DOMAIN-CONTAINING PROTEIN"/>
    <property type="match status" value="1"/>
</dbReference>
<protein>
    <submittedName>
        <fullName evidence="2">Uncharacterized protein</fullName>
    </submittedName>
</protein>
<sequence length="839" mass="96764">MNESKQKQLIHSIKKKLISSLSIEQLIQCLKRNDWEIILDLYFNLSHVKFIRSEIVQKKDETKQIRIHFTRTVYIASDVLSPLMGGGGGGGRHDLNRDVEGNDYEPDLGDFDPETELDEEHQEDETGTYEWNDNNEILNEQINTMTLNPLRLPLNLKTYARNDKQVEYEQSMNDLIAAQKKLKYKIKYDADEHVKKDDIRKFVRDTIQVFEDKGHSYSLDDINTITQCIKSMTYEYETLIVDMKIAVKYKVSSIERAALFVICTVKNTPRMLRQIMKIFLEDKNEEFKIQFFLAFNKIISICYRDRYFELSQMLGVPTEFHLRFSRTQELIQRLTYLQKISKIRIDFEIYIYVIVHLMLNYRTSHSFDVIKTFVLNFYYFPERFFNLNRYESISNAIQDTAAMSMFTQTHQAQLSNTQRRFLTHAVLNVNDETKTNDETTVSSSNGSQPPLPKKTYYSTLTRPVHYEPIVHTRIKKPIVPYKPLMLQTEPKVNPHEVAALRAIIAGEISTDVRVINARLEPLRLQHGLRFGVNDTVWRHYITEAVNLMNTYVITERPLPITLDTIDVMFHRHAETSHGNGRATFTPVFHVDALQLGASRRARNGILQVASQFNFLESMSPRYSPVIDYITDRTQGPRASLGSLAALLQRDQAFGQGHEPQTIFDSTLIGADIYEGGYLMPYRANENEKALALYLKKNTKKLRILAQWGLPDIGTEPMLQIFTAAPSYQNTMIDITKYGASICETLVVNQYRAVAQIAVLRCIETRQRVPLHLTLVGQGAFRNPESVLQKAFAAVNTIVQAHDIDVYIHGYTDDDMLKITGNLPSNLHLNPLMNTDAFFA</sequence>
<accession>A0A6C0CQB2</accession>
<name>A0A6C0CQB2_9ZZZZ</name>
<feature type="compositionally biased region" description="Basic and acidic residues" evidence="1">
    <location>
        <begin position="91"/>
        <end position="100"/>
    </location>
</feature>
<dbReference type="AlphaFoldDB" id="A0A6C0CQB2"/>
<reference evidence="2" key="1">
    <citation type="journal article" date="2020" name="Nature">
        <title>Giant virus diversity and host interactions through global metagenomics.</title>
        <authorList>
            <person name="Schulz F."/>
            <person name="Roux S."/>
            <person name="Paez-Espino D."/>
            <person name="Jungbluth S."/>
            <person name="Walsh D.A."/>
            <person name="Denef V.J."/>
            <person name="McMahon K.D."/>
            <person name="Konstantinidis K.T."/>
            <person name="Eloe-Fadrosh E.A."/>
            <person name="Kyrpides N.C."/>
            <person name="Woyke T."/>
        </authorList>
    </citation>
    <scope>NUCLEOTIDE SEQUENCE</scope>
    <source>
        <strain evidence="2">GVMAG-M-3300021473-15</strain>
    </source>
</reference>
<feature type="compositionally biased region" description="Acidic residues" evidence="1">
    <location>
        <begin position="101"/>
        <end position="127"/>
    </location>
</feature>
<proteinExistence type="predicted"/>
<feature type="region of interest" description="Disordered" evidence="1">
    <location>
        <begin position="90"/>
        <end position="128"/>
    </location>
</feature>
<feature type="region of interest" description="Disordered" evidence="1">
    <location>
        <begin position="433"/>
        <end position="453"/>
    </location>
</feature>
<dbReference type="PANTHER" id="PTHR35609">
    <property type="entry name" value="MACRO DOMAIN-CONTAINING PROTEIN"/>
    <property type="match status" value="1"/>
</dbReference>
<feature type="compositionally biased region" description="Polar residues" evidence="1">
    <location>
        <begin position="438"/>
        <end position="448"/>
    </location>
</feature>
<organism evidence="2">
    <name type="scientific">viral metagenome</name>
    <dbReference type="NCBI Taxonomy" id="1070528"/>
    <lineage>
        <taxon>unclassified sequences</taxon>
        <taxon>metagenomes</taxon>
        <taxon>organismal metagenomes</taxon>
    </lineage>
</organism>
<dbReference type="EMBL" id="MN739474">
    <property type="protein sequence ID" value="QHT06681.1"/>
    <property type="molecule type" value="Genomic_DNA"/>
</dbReference>